<keyword evidence="3" id="KW-1185">Reference proteome</keyword>
<feature type="region of interest" description="Disordered" evidence="1">
    <location>
        <begin position="16"/>
        <end position="76"/>
    </location>
</feature>
<accession>A0AAN8BFD3</accession>
<dbReference type="EMBL" id="JAULUE010002061">
    <property type="protein sequence ID" value="KAK5883485.1"/>
    <property type="molecule type" value="Genomic_DNA"/>
</dbReference>
<evidence type="ECO:0000313" key="2">
    <source>
        <dbReference type="EMBL" id="KAK5883485.1"/>
    </source>
</evidence>
<name>A0AAN8BFD3_9TELE</name>
<comment type="caution">
    <text evidence="2">The sequence shown here is derived from an EMBL/GenBank/DDBJ whole genome shotgun (WGS) entry which is preliminary data.</text>
</comment>
<feature type="compositionally biased region" description="Gly residues" evidence="1">
    <location>
        <begin position="25"/>
        <end position="35"/>
    </location>
</feature>
<reference evidence="2 3" key="1">
    <citation type="journal article" date="2023" name="Mol. Biol. Evol.">
        <title>Genomics of Secondarily Temperate Adaptation in the Only Non-Antarctic Icefish.</title>
        <authorList>
            <person name="Rivera-Colon A.G."/>
            <person name="Rayamajhi N."/>
            <person name="Minhas B.F."/>
            <person name="Madrigal G."/>
            <person name="Bilyk K.T."/>
            <person name="Yoon V."/>
            <person name="Hune M."/>
            <person name="Gregory S."/>
            <person name="Cheng C.H.C."/>
            <person name="Catchen J.M."/>
        </authorList>
    </citation>
    <scope>NUCLEOTIDE SEQUENCE [LARGE SCALE GENOMIC DNA]</scope>
    <source>
        <strain evidence="2">JC2023a</strain>
    </source>
</reference>
<protein>
    <submittedName>
        <fullName evidence="2">Uncharacterized protein</fullName>
    </submittedName>
</protein>
<dbReference type="AlphaFoldDB" id="A0AAN8BFD3"/>
<proteinExistence type="predicted"/>
<gene>
    <name evidence="2" type="ORF">CesoFtcFv8_019812</name>
</gene>
<evidence type="ECO:0000256" key="1">
    <source>
        <dbReference type="SAM" id="MobiDB-lite"/>
    </source>
</evidence>
<evidence type="ECO:0000313" key="3">
    <source>
        <dbReference type="Proteomes" id="UP001335648"/>
    </source>
</evidence>
<sequence>MRGVEVVGQMDLSCTDHVSLHPAGAPGGGRGGSQKGGCPTETLALSRAQPWPAPISIASPSPILPSPPHPAKHPKR</sequence>
<dbReference type="Proteomes" id="UP001335648">
    <property type="component" value="Unassembled WGS sequence"/>
</dbReference>
<organism evidence="2 3">
    <name type="scientific">Champsocephalus esox</name>
    <name type="common">pike icefish</name>
    <dbReference type="NCBI Taxonomy" id="159716"/>
    <lineage>
        <taxon>Eukaryota</taxon>
        <taxon>Metazoa</taxon>
        <taxon>Chordata</taxon>
        <taxon>Craniata</taxon>
        <taxon>Vertebrata</taxon>
        <taxon>Euteleostomi</taxon>
        <taxon>Actinopterygii</taxon>
        <taxon>Neopterygii</taxon>
        <taxon>Teleostei</taxon>
        <taxon>Neoteleostei</taxon>
        <taxon>Acanthomorphata</taxon>
        <taxon>Eupercaria</taxon>
        <taxon>Perciformes</taxon>
        <taxon>Notothenioidei</taxon>
        <taxon>Channichthyidae</taxon>
        <taxon>Champsocephalus</taxon>
    </lineage>
</organism>